<dbReference type="InterPro" id="IPR036390">
    <property type="entry name" value="WH_DNA-bd_sf"/>
</dbReference>
<protein>
    <submittedName>
        <fullName evidence="5">DeoR/GlpR transcriptional regulator</fullName>
    </submittedName>
</protein>
<name>A0ABX0GUB0_9ACTN</name>
<dbReference type="PRINTS" id="PR00037">
    <property type="entry name" value="HTHLACR"/>
</dbReference>
<dbReference type="SUPFAM" id="SSF46785">
    <property type="entry name" value="Winged helix' DNA-binding domain"/>
    <property type="match status" value="1"/>
</dbReference>
<dbReference type="PANTHER" id="PTHR30363">
    <property type="entry name" value="HTH-TYPE TRANSCRIPTIONAL REGULATOR SRLR-RELATED"/>
    <property type="match status" value="1"/>
</dbReference>
<dbReference type="SMART" id="SM01134">
    <property type="entry name" value="DeoRC"/>
    <property type="match status" value="1"/>
</dbReference>
<proteinExistence type="predicted"/>
<dbReference type="InterPro" id="IPR036388">
    <property type="entry name" value="WH-like_DNA-bd_sf"/>
</dbReference>
<dbReference type="EMBL" id="JAANNP010000002">
    <property type="protein sequence ID" value="NHC13335.1"/>
    <property type="molecule type" value="Genomic_DNA"/>
</dbReference>
<dbReference type="Gene3D" id="1.10.10.10">
    <property type="entry name" value="Winged helix-like DNA-binding domain superfamily/Winged helix DNA-binding domain"/>
    <property type="match status" value="1"/>
</dbReference>
<evidence type="ECO:0000313" key="5">
    <source>
        <dbReference type="EMBL" id="NHC13335.1"/>
    </source>
</evidence>
<dbReference type="PANTHER" id="PTHR30363:SF44">
    <property type="entry name" value="AGA OPERON TRANSCRIPTIONAL REPRESSOR-RELATED"/>
    <property type="match status" value="1"/>
</dbReference>
<comment type="caution">
    <text evidence="5">The sequence shown here is derived from an EMBL/GenBank/DDBJ whole genome shotgun (WGS) entry which is preliminary data.</text>
</comment>
<keyword evidence="2" id="KW-0238">DNA-binding</keyword>
<evidence type="ECO:0000313" key="6">
    <source>
        <dbReference type="Proteomes" id="UP000800981"/>
    </source>
</evidence>
<dbReference type="SMART" id="SM00420">
    <property type="entry name" value="HTH_DEOR"/>
    <property type="match status" value="1"/>
</dbReference>
<keyword evidence="1" id="KW-0805">Transcription regulation</keyword>
<dbReference type="RefSeq" id="WP_166279601.1">
    <property type="nucleotide sequence ID" value="NZ_JAANNP010000002.1"/>
</dbReference>
<dbReference type="InterPro" id="IPR018356">
    <property type="entry name" value="Tscrpt_reg_HTH_DeoR_CS"/>
</dbReference>
<dbReference type="Proteomes" id="UP000800981">
    <property type="component" value="Unassembled WGS sequence"/>
</dbReference>
<sequence length="284" mass="29687">MTEPDAGAAVGASADSDFREVETRDRAQRWSLLLDLLAQRQRLSVAEVAEEIGVSEATVRRDFSALARQQLVTRTHGGVVAAAVAYGLPARYRARSDSDAKDRIAAVAADLARPGTVVGFNGGTTTTATARQLGSRTDLAEGPARPAVTVVTNALNIAMEMVLRPHVKTVVLGGVARSQAYELSGPLAALVLEELWLDVLILGVDGISVEGGARCRHEGEAGISGLMARRAERVVVAATSDKLGSRSFARICGISTVHTLVTDSGADPAKVQALDAAGVEVLRV</sequence>
<evidence type="ECO:0000256" key="3">
    <source>
        <dbReference type="ARBA" id="ARBA00023163"/>
    </source>
</evidence>
<dbReference type="Pfam" id="PF00455">
    <property type="entry name" value="DeoRC"/>
    <property type="match status" value="1"/>
</dbReference>
<dbReference type="PROSITE" id="PS51000">
    <property type="entry name" value="HTH_DEOR_2"/>
    <property type="match status" value="1"/>
</dbReference>
<gene>
    <name evidence="5" type="ORF">G9H71_06015</name>
</gene>
<dbReference type="PROSITE" id="PS00894">
    <property type="entry name" value="HTH_DEOR_1"/>
    <property type="match status" value="1"/>
</dbReference>
<dbReference type="InterPro" id="IPR050313">
    <property type="entry name" value="Carb_Metab_HTH_regulators"/>
</dbReference>
<dbReference type="InterPro" id="IPR001034">
    <property type="entry name" value="DeoR_HTH"/>
</dbReference>
<dbReference type="Gene3D" id="3.40.50.1360">
    <property type="match status" value="1"/>
</dbReference>
<evidence type="ECO:0000259" key="4">
    <source>
        <dbReference type="PROSITE" id="PS51000"/>
    </source>
</evidence>
<accession>A0ABX0GUB0</accession>
<dbReference type="SUPFAM" id="SSF100950">
    <property type="entry name" value="NagB/RpiA/CoA transferase-like"/>
    <property type="match status" value="1"/>
</dbReference>
<evidence type="ECO:0000256" key="1">
    <source>
        <dbReference type="ARBA" id="ARBA00023015"/>
    </source>
</evidence>
<feature type="domain" description="HTH deoR-type" evidence="4">
    <location>
        <begin position="26"/>
        <end position="81"/>
    </location>
</feature>
<dbReference type="Pfam" id="PF08220">
    <property type="entry name" value="HTH_DeoR"/>
    <property type="match status" value="1"/>
</dbReference>
<dbReference type="InterPro" id="IPR014036">
    <property type="entry name" value="DeoR-like_C"/>
</dbReference>
<evidence type="ECO:0000256" key="2">
    <source>
        <dbReference type="ARBA" id="ARBA00023125"/>
    </source>
</evidence>
<organism evidence="5 6">
    <name type="scientific">Motilibacter deserti</name>
    <dbReference type="NCBI Taxonomy" id="2714956"/>
    <lineage>
        <taxon>Bacteria</taxon>
        <taxon>Bacillati</taxon>
        <taxon>Actinomycetota</taxon>
        <taxon>Actinomycetes</taxon>
        <taxon>Motilibacterales</taxon>
        <taxon>Motilibacteraceae</taxon>
        <taxon>Motilibacter</taxon>
    </lineage>
</organism>
<reference evidence="5 6" key="1">
    <citation type="submission" date="2020-03" db="EMBL/GenBank/DDBJ databases">
        <title>Two novel Motilibacter sp.</title>
        <authorList>
            <person name="Liu S."/>
        </authorList>
    </citation>
    <scope>NUCLEOTIDE SEQUENCE [LARGE SCALE GENOMIC DNA]</scope>
    <source>
        <strain evidence="5 6">E257</strain>
    </source>
</reference>
<keyword evidence="6" id="KW-1185">Reference proteome</keyword>
<dbReference type="InterPro" id="IPR037171">
    <property type="entry name" value="NagB/RpiA_transferase-like"/>
</dbReference>
<keyword evidence="3" id="KW-0804">Transcription</keyword>